<evidence type="ECO:0000313" key="1">
    <source>
        <dbReference type="EMBL" id="NYE19432.1"/>
    </source>
</evidence>
<name>A0A7Y9KHG0_9MICO</name>
<keyword evidence="2" id="KW-1185">Reference proteome</keyword>
<dbReference type="PANTHER" id="PTHR36441:SF1">
    <property type="entry name" value="DUF503 DOMAIN-CONTAINING PROTEIN"/>
    <property type="match status" value="1"/>
</dbReference>
<dbReference type="InterPro" id="IPR007546">
    <property type="entry name" value="DUF503"/>
</dbReference>
<dbReference type="SUPFAM" id="SSF103007">
    <property type="entry name" value="Hypothetical protein TT1725"/>
    <property type="match status" value="1"/>
</dbReference>
<dbReference type="Pfam" id="PF04456">
    <property type="entry name" value="DUF503"/>
    <property type="match status" value="1"/>
</dbReference>
<comment type="caution">
    <text evidence="1">The sequence shown here is derived from an EMBL/GenBank/DDBJ whole genome shotgun (WGS) entry which is preliminary data.</text>
</comment>
<sequence>MWIGWIEFDVLLGEVHSLKQKRSIVRPLLADLSRRTEAAVAEVGANDLHRRTSIGMSVVARDARHVRDVLERAERMLAEEHPEVTLLSSRRGLHSSED</sequence>
<dbReference type="EMBL" id="JACCBV010000001">
    <property type="protein sequence ID" value="NYE19432.1"/>
    <property type="molecule type" value="Genomic_DNA"/>
</dbReference>
<dbReference type="Gene3D" id="3.30.70.1120">
    <property type="entry name" value="TT1725-like"/>
    <property type="match status" value="1"/>
</dbReference>
<proteinExistence type="predicted"/>
<protein>
    <recommendedName>
        <fullName evidence="3">DUF503 domain-containing protein</fullName>
    </recommendedName>
</protein>
<dbReference type="RefSeq" id="WP_179488770.1">
    <property type="nucleotide sequence ID" value="NZ_JACCBV010000001.1"/>
</dbReference>
<evidence type="ECO:0000313" key="2">
    <source>
        <dbReference type="Proteomes" id="UP000576969"/>
    </source>
</evidence>
<reference evidence="1 2" key="1">
    <citation type="submission" date="2020-07" db="EMBL/GenBank/DDBJ databases">
        <title>Sequencing the genomes of 1000 actinobacteria strains.</title>
        <authorList>
            <person name="Klenk H.-P."/>
        </authorList>
    </citation>
    <scope>NUCLEOTIDE SEQUENCE [LARGE SCALE GENOMIC DNA]</scope>
    <source>
        <strain evidence="1 2">DSM 24662</strain>
    </source>
</reference>
<dbReference type="InterPro" id="IPR036746">
    <property type="entry name" value="TT1725-like_sf"/>
</dbReference>
<gene>
    <name evidence="1" type="ORF">BJ991_001460</name>
</gene>
<accession>A0A7Y9KHG0</accession>
<evidence type="ECO:0008006" key="3">
    <source>
        <dbReference type="Google" id="ProtNLM"/>
    </source>
</evidence>
<dbReference type="PANTHER" id="PTHR36441">
    <property type="entry name" value="HYPOTHETICAL CYTOSOLIC PROTEIN"/>
    <property type="match status" value="1"/>
</dbReference>
<dbReference type="Proteomes" id="UP000576969">
    <property type="component" value="Unassembled WGS sequence"/>
</dbReference>
<dbReference type="AlphaFoldDB" id="A0A7Y9KHG0"/>
<organism evidence="1 2">
    <name type="scientific">Microbacterium immunditiarum</name>
    <dbReference type="NCBI Taxonomy" id="337480"/>
    <lineage>
        <taxon>Bacteria</taxon>
        <taxon>Bacillati</taxon>
        <taxon>Actinomycetota</taxon>
        <taxon>Actinomycetes</taxon>
        <taxon>Micrococcales</taxon>
        <taxon>Microbacteriaceae</taxon>
        <taxon>Microbacterium</taxon>
    </lineage>
</organism>